<dbReference type="GO" id="GO:0005829">
    <property type="term" value="C:cytosol"/>
    <property type="evidence" value="ECO:0007669"/>
    <property type="project" value="TreeGrafter"/>
</dbReference>
<evidence type="ECO:0000256" key="3">
    <source>
        <dbReference type="ARBA" id="ARBA00033091"/>
    </source>
</evidence>
<dbReference type="GO" id="GO:0004013">
    <property type="term" value="F:adenosylhomocysteinase activity"/>
    <property type="evidence" value="ECO:0007669"/>
    <property type="project" value="TreeGrafter"/>
</dbReference>
<dbReference type="EMBL" id="BKCJ010441554">
    <property type="protein sequence ID" value="GFA53776.1"/>
    <property type="molecule type" value="Genomic_DNA"/>
</dbReference>
<comment type="caution">
    <text evidence="4">The sequence shown here is derived from an EMBL/GenBank/DDBJ whole genome shotgun (WGS) entry which is preliminary data.</text>
</comment>
<name>A0A699JRJ6_TANCI</name>
<sequence length="142" mass="15592">EKTSAGREYKVKDMSLVDFGRLELELAEVEMPRLMSCRAEFGPAQPFKGARITGSLHMTIQKVCVCTKVQTSSAGANQHLSSGNTSSLAVEKYFSSGIFITGSENDLSILFPIEVLIKLNLKYSSLALEDQSLDHLETKLCD</sequence>
<dbReference type="PANTHER" id="PTHR23420:SF0">
    <property type="entry name" value="ADENOSYLHOMOCYSTEINASE"/>
    <property type="match status" value="1"/>
</dbReference>
<accession>A0A699JRJ6</accession>
<dbReference type="Gene3D" id="3.40.50.1480">
    <property type="entry name" value="Adenosylhomocysteinase-like"/>
    <property type="match status" value="1"/>
</dbReference>
<dbReference type="AlphaFoldDB" id="A0A699JRJ6"/>
<reference evidence="4" key="1">
    <citation type="journal article" date="2019" name="Sci. Rep.">
        <title>Draft genome of Tanacetum cinerariifolium, the natural source of mosquito coil.</title>
        <authorList>
            <person name="Yamashiro T."/>
            <person name="Shiraishi A."/>
            <person name="Satake H."/>
            <person name="Nakayama K."/>
        </authorList>
    </citation>
    <scope>NUCLEOTIDE SEQUENCE</scope>
</reference>
<protein>
    <recommendedName>
        <fullName evidence="2">Adenosylhomocysteinase</fullName>
    </recommendedName>
    <alternativeName>
        <fullName evidence="3">S-adenosyl-L-homocysteine hydrolase</fullName>
    </alternativeName>
</protein>
<dbReference type="GO" id="GO:0033353">
    <property type="term" value="P:S-adenosylmethionine cycle"/>
    <property type="evidence" value="ECO:0007669"/>
    <property type="project" value="TreeGrafter"/>
</dbReference>
<evidence type="ECO:0000256" key="2">
    <source>
        <dbReference type="ARBA" id="ARBA00022091"/>
    </source>
</evidence>
<dbReference type="InterPro" id="IPR042172">
    <property type="entry name" value="Adenosylhomocyst_ase-like_sf"/>
</dbReference>
<dbReference type="InterPro" id="IPR000043">
    <property type="entry name" value="Adenosylhomocysteinase-like"/>
</dbReference>
<keyword evidence="4" id="KW-0378">Hydrolase</keyword>
<comment type="function">
    <text evidence="1">Adenosylhomocysteine is a competitive inhibitor of S-adenosyl-L-methionine-dependent methyl transferase reactions; therefore adenosylhomocysteinase may play a key role in the control of methylations via regulation of the intracellular concentration of adenosylhomocysteine.</text>
</comment>
<dbReference type="PANTHER" id="PTHR23420">
    <property type="entry name" value="ADENOSYLHOMOCYSTEINASE"/>
    <property type="match status" value="1"/>
</dbReference>
<feature type="non-terminal residue" evidence="4">
    <location>
        <position position="1"/>
    </location>
</feature>
<organism evidence="4">
    <name type="scientific">Tanacetum cinerariifolium</name>
    <name type="common">Dalmatian daisy</name>
    <name type="synonym">Chrysanthemum cinerariifolium</name>
    <dbReference type="NCBI Taxonomy" id="118510"/>
    <lineage>
        <taxon>Eukaryota</taxon>
        <taxon>Viridiplantae</taxon>
        <taxon>Streptophyta</taxon>
        <taxon>Embryophyta</taxon>
        <taxon>Tracheophyta</taxon>
        <taxon>Spermatophyta</taxon>
        <taxon>Magnoliopsida</taxon>
        <taxon>eudicotyledons</taxon>
        <taxon>Gunneridae</taxon>
        <taxon>Pentapetalae</taxon>
        <taxon>asterids</taxon>
        <taxon>campanulids</taxon>
        <taxon>Asterales</taxon>
        <taxon>Asteraceae</taxon>
        <taxon>Asteroideae</taxon>
        <taxon>Anthemideae</taxon>
        <taxon>Anthemidinae</taxon>
        <taxon>Tanacetum</taxon>
    </lineage>
</organism>
<dbReference type="SUPFAM" id="SSF52283">
    <property type="entry name" value="Formate/glycerate dehydrogenase catalytic domain-like"/>
    <property type="match status" value="1"/>
</dbReference>
<gene>
    <name evidence="4" type="ORF">Tci_625748</name>
</gene>
<dbReference type="Pfam" id="PF05221">
    <property type="entry name" value="AdoHcyase"/>
    <property type="match status" value="1"/>
</dbReference>
<evidence type="ECO:0000313" key="4">
    <source>
        <dbReference type="EMBL" id="GFA53776.1"/>
    </source>
</evidence>
<evidence type="ECO:0000256" key="1">
    <source>
        <dbReference type="ARBA" id="ARBA00002639"/>
    </source>
</evidence>
<proteinExistence type="predicted"/>